<reference evidence="1" key="2">
    <citation type="submission" date="2025-08" db="UniProtKB">
        <authorList>
            <consortium name="Ensembl"/>
        </authorList>
    </citation>
    <scope>IDENTIFICATION</scope>
</reference>
<name>A0A4W5KXR6_9TELE</name>
<proteinExistence type="predicted"/>
<dbReference type="Proteomes" id="UP000314982">
    <property type="component" value="Unassembled WGS sequence"/>
</dbReference>
<protein>
    <submittedName>
        <fullName evidence="1">Uncharacterized protein</fullName>
    </submittedName>
</protein>
<reference evidence="1" key="3">
    <citation type="submission" date="2025-09" db="UniProtKB">
        <authorList>
            <consortium name="Ensembl"/>
        </authorList>
    </citation>
    <scope>IDENTIFICATION</scope>
</reference>
<accession>A0A4W5KXR6</accession>
<evidence type="ECO:0000313" key="1">
    <source>
        <dbReference type="Ensembl" id="ENSHHUP00000022213.1"/>
    </source>
</evidence>
<dbReference type="Ensembl" id="ENSHHUT00000023049.1">
    <property type="protein sequence ID" value="ENSHHUP00000022213.1"/>
    <property type="gene ID" value="ENSHHUG00000013910.1"/>
</dbReference>
<organism evidence="1 2">
    <name type="scientific">Hucho hucho</name>
    <name type="common">huchen</name>
    <dbReference type="NCBI Taxonomy" id="62062"/>
    <lineage>
        <taxon>Eukaryota</taxon>
        <taxon>Metazoa</taxon>
        <taxon>Chordata</taxon>
        <taxon>Craniata</taxon>
        <taxon>Vertebrata</taxon>
        <taxon>Euteleostomi</taxon>
        <taxon>Actinopterygii</taxon>
        <taxon>Neopterygii</taxon>
        <taxon>Teleostei</taxon>
        <taxon>Protacanthopterygii</taxon>
        <taxon>Salmoniformes</taxon>
        <taxon>Salmonidae</taxon>
        <taxon>Salmoninae</taxon>
        <taxon>Hucho</taxon>
    </lineage>
</organism>
<sequence>MIAIADTVKPEAELAVHTLQAMGLESRLGSQKRHAASLSDVSVHIGMGELRRSSPKLSLLDRVVNFSRASINSLQSKHSLNSMALSEPDKHSLLVGEALCEEEFV</sequence>
<dbReference type="GeneTree" id="ENSGT00940000159568"/>
<reference evidence="2" key="1">
    <citation type="submission" date="2018-06" db="EMBL/GenBank/DDBJ databases">
        <title>Genome assembly of Danube salmon.</title>
        <authorList>
            <person name="Macqueen D.J."/>
            <person name="Gundappa M.K."/>
        </authorList>
    </citation>
    <scope>NUCLEOTIDE SEQUENCE [LARGE SCALE GENOMIC DNA]</scope>
</reference>
<dbReference type="AlphaFoldDB" id="A0A4W5KXR6"/>
<keyword evidence="2" id="KW-1185">Reference proteome</keyword>
<evidence type="ECO:0000313" key="2">
    <source>
        <dbReference type="Proteomes" id="UP000314982"/>
    </source>
</evidence>